<proteinExistence type="predicted"/>
<evidence type="ECO:0000256" key="2">
    <source>
        <dbReference type="SAM" id="Phobius"/>
    </source>
</evidence>
<accession>A0A9J5YGR8</accession>
<evidence type="ECO:0000313" key="4">
    <source>
        <dbReference type="Proteomes" id="UP000824120"/>
    </source>
</evidence>
<evidence type="ECO:0000256" key="1">
    <source>
        <dbReference type="SAM" id="MobiDB-lite"/>
    </source>
</evidence>
<name>A0A9J5YGR8_SOLCO</name>
<sequence>KRQNWIIKNTSRPADSIIDYRMRQSVEGDKREHLDAKLDDNLSFHAHSATRDPNGSSWRAKVPVDDSPKRLASPTRTAVWTPNLTRCPVKLSESSNGQIWPNRERSEYLRGIGLIGLSLIVLVYGVILFPGVAGLILEVGIESKHVSFGSATFGEKPEFAECTRRLTKKVYNFVLHGEVRETNKNLSKNEEIV</sequence>
<feature type="transmembrane region" description="Helical" evidence="2">
    <location>
        <begin position="112"/>
        <end position="137"/>
    </location>
</feature>
<organism evidence="3 4">
    <name type="scientific">Solanum commersonii</name>
    <name type="common">Commerson's wild potato</name>
    <name type="synonym">Commerson's nightshade</name>
    <dbReference type="NCBI Taxonomy" id="4109"/>
    <lineage>
        <taxon>Eukaryota</taxon>
        <taxon>Viridiplantae</taxon>
        <taxon>Streptophyta</taxon>
        <taxon>Embryophyta</taxon>
        <taxon>Tracheophyta</taxon>
        <taxon>Spermatophyta</taxon>
        <taxon>Magnoliopsida</taxon>
        <taxon>eudicotyledons</taxon>
        <taxon>Gunneridae</taxon>
        <taxon>Pentapetalae</taxon>
        <taxon>asterids</taxon>
        <taxon>lamiids</taxon>
        <taxon>Solanales</taxon>
        <taxon>Solanaceae</taxon>
        <taxon>Solanoideae</taxon>
        <taxon>Solaneae</taxon>
        <taxon>Solanum</taxon>
    </lineage>
</organism>
<feature type="non-terminal residue" evidence="3">
    <location>
        <position position="1"/>
    </location>
</feature>
<feature type="region of interest" description="Disordered" evidence="1">
    <location>
        <begin position="46"/>
        <end position="67"/>
    </location>
</feature>
<dbReference type="AlphaFoldDB" id="A0A9J5YGR8"/>
<evidence type="ECO:0000313" key="3">
    <source>
        <dbReference type="EMBL" id="KAG5599031.1"/>
    </source>
</evidence>
<reference evidence="3 4" key="1">
    <citation type="submission" date="2020-09" db="EMBL/GenBank/DDBJ databases">
        <title>De no assembly of potato wild relative species, Solanum commersonii.</title>
        <authorList>
            <person name="Cho K."/>
        </authorList>
    </citation>
    <scope>NUCLEOTIDE SEQUENCE [LARGE SCALE GENOMIC DNA]</scope>
    <source>
        <strain evidence="3">LZ3.2</strain>
        <tissue evidence="3">Leaf</tissue>
    </source>
</reference>
<dbReference type="Proteomes" id="UP000824120">
    <property type="component" value="Chromosome 6"/>
</dbReference>
<keyword evidence="2" id="KW-1133">Transmembrane helix</keyword>
<keyword evidence="2" id="KW-0472">Membrane</keyword>
<keyword evidence="4" id="KW-1185">Reference proteome</keyword>
<dbReference type="EMBL" id="JACXVP010000006">
    <property type="protein sequence ID" value="KAG5599031.1"/>
    <property type="molecule type" value="Genomic_DNA"/>
</dbReference>
<gene>
    <name evidence="3" type="ORF">H5410_030401</name>
</gene>
<protein>
    <submittedName>
        <fullName evidence="3">Uncharacterized protein</fullName>
    </submittedName>
</protein>
<comment type="caution">
    <text evidence="3">The sequence shown here is derived from an EMBL/GenBank/DDBJ whole genome shotgun (WGS) entry which is preliminary data.</text>
</comment>
<keyword evidence="2" id="KW-0812">Transmembrane</keyword>